<evidence type="ECO:0000313" key="2">
    <source>
        <dbReference type="Proteomes" id="UP000244089"/>
    </source>
</evidence>
<evidence type="ECO:0000313" key="1">
    <source>
        <dbReference type="EMBL" id="PTV96844.1"/>
    </source>
</evidence>
<organism evidence="1 2">
    <name type="scientific">Halanaerobium saccharolyticum</name>
    <dbReference type="NCBI Taxonomy" id="43595"/>
    <lineage>
        <taxon>Bacteria</taxon>
        <taxon>Bacillati</taxon>
        <taxon>Bacillota</taxon>
        <taxon>Clostridia</taxon>
        <taxon>Halanaerobiales</taxon>
        <taxon>Halanaerobiaceae</taxon>
        <taxon>Halanaerobium</taxon>
    </lineage>
</organism>
<name>A0A2T5RHX6_9FIRM</name>
<proteinExistence type="predicted"/>
<reference evidence="1 2" key="1">
    <citation type="submission" date="2018-04" db="EMBL/GenBank/DDBJ databases">
        <title>Subsurface microbial communities from deep shales in Ohio and West Virginia, USA.</title>
        <authorList>
            <person name="Wrighton K."/>
        </authorList>
    </citation>
    <scope>NUCLEOTIDE SEQUENCE [LARGE SCALE GENOMIC DNA]</scope>
    <source>
        <strain evidence="1 2">WC1</strain>
    </source>
</reference>
<dbReference type="EMBL" id="QAXS01000024">
    <property type="protein sequence ID" value="PTV96844.1"/>
    <property type="molecule type" value="Genomic_DNA"/>
</dbReference>
<dbReference type="Proteomes" id="UP000244089">
    <property type="component" value="Unassembled WGS sequence"/>
</dbReference>
<accession>A0A2T5RHX6</accession>
<dbReference type="AlphaFoldDB" id="A0A2T5RHX6"/>
<sequence length="53" mass="6295">MIDISLEKNPLMQLNLLLWMSLKGRESWINPYFKNKGYEILVIEPEMTLPLVM</sequence>
<comment type="caution">
    <text evidence="1">The sequence shown here is derived from an EMBL/GenBank/DDBJ whole genome shotgun (WGS) entry which is preliminary data.</text>
</comment>
<dbReference type="RefSeq" id="WP_181248190.1">
    <property type="nucleotide sequence ID" value="NZ_QAXS01000024.1"/>
</dbReference>
<protein>
    <submittedName>
        <fullName evidence="1">Uncharacterized protein</fullName>
    </submittedName>
</protein>
<gene>
    <name evidence="1" type="ORF">C8C76_12443</name>
</gene>